<feature type="domain" description="Electron transfer flavoprotein alpha/beta-subunit N-terminal" evidence="7">
    <location>
        <begin position="5"/>
        <end position="181"/>
    </location>
</feature>
<evidence type="ECO:0000256" key="1">
    <source>
        <dbReference type="ARBA" id="ARBA00005817"/>
    </source>
</evidence>
<dbReference type="InterPro" id="IPR014729">
    <property type="entry name" value="Rossmann-like_a/b/a_fold"/>
</dbReference>
<protein>
    <submittedName>
        <fullName evidence="8">Electron transfer flavoprotein subunit alpha/FixB family protein</fullName>
    </submittedName>
</protein>
<feature type="binding site" evidence="6">
    <location>
        <begin position="270"/>
        <end position="277"/>
    </location>
    <ligand>
        <name>FAD</name>
        <dbReference type="ChEBI" id="CHEBI:57692"/>
    </ligand>
</feature>
<dbReference type="GO" id="GO:0050660">
    <property type="term" value="F:flavin adenine dinucleotide binding"/>
    <property type="evidence" value="ECO:0007669"/>
    <property type="project" value="InterPro"/>
</dbReference>
<dbReference type="GO" id="GO:0009055">
    <property type="term" value="F:electron transfer activity"/>
    <property type="evidence" value="ECO:0007669"/>
    <property type="project" value="InterPro"/>
</dbReference>
<reference evidence="8" key="1">
    <citation type="submission" date="2019-04" db="EMBL/GenBank/DDBJ databases">
        <title>Evolution of Biomass-Degrading Anaerobic Consortia Revealed by Metagenomics.</title>
        <authorList>
            <person name="Peng X."/>
        </authorList>
    </citation>
    <scope>NUCLEOTIDE SEQUENCE</scope>
    <source>
        <strain evidence="8">SIG551</strain>
    </source>
</reference>
<dbReference type="PANTHER" id="PTHR43153:SF1">
    <property type="entry name" value="ELECTRON TRANSFER FLAVOPROTEIN SUBUNIT ALPHA, MITOCHONDRIAL"/>
    <property type="match status" value="1"/>
</dbReference>
<keyword evidence="5" id="KW-0249">Electron transport</keyword>
<dbReference type="GO" id="GO:0033539">
    <property type="term" value="P:fatty acid beta-oxidation using acyl-CoA dehydrogenase"/>
    <property type="evidence" value="ECO:0007669"/>
    <property type="project" value="TreeGrafter"/>
</dbReference>
<dbReference type="PROSITE" id="PS00696">
    <property type="entry name" value="ETF_ALPHA"/>
    <property type="match status" value="1"/>
</dbReference>
<evidence type="ECO:0000313" key="9">
    <source>
        <dbReference type="Proteomes" id="UP000754750"/>
    </source>
</evidence>
<dbReference type="RefSeq" id="WP_326840444.1">
    <property type="nucleotide sequence ID" value="NZ_SVNY01000004.1"/>
</dbReference>
<evidence type="ECO:0000259" key="7">
    <source>
        <dbReference type="SMART" id="SM00893"/>
    </source>
</evidence>
<dbReference type="PANTHER" id="PTHR43153">
    <property type="entry name" value="ELECTRON TRANSFER FLAVOPROTEIN ALPHA"/>
    <property type="match status" value="1"/>
</dbReference>
<dbReference type="InterPro" id="IPR018206">
    <property type="entry name" value="ETF_asu_C_CS"/>
</dbReference>
<dbReference type="InterPro" id="IPR029035">
    <property type="entry name" value="DHS-like_NAD/FAD-binding_dom"/>
</dbReference>
<dbReference type="PIRSF" id="PIRSF000089">
    <property type="entry name" value="Electra_flavoP_a"/>
    <property type="match status" value="1"/>
</dbReference>
<dbReference type="AlphaFoldDB" id="A0A928Q453"/>
<keyword evidence="3" id="KW-0285">Flavoprotein</keyword>
<sequence length="324" mass="33874">MKKDIWVLMEPGQADGYRESSLALLHPCRALADTLGGTLTAVALFGGDVAKGAAIAGAYGADRLLLADREALDPAAALASLAEKEHPWAILAVSACETREYLPRACARMGTGFAADCSGFALDAKADCLVWTRPAFGGSVLCDVVCPVRRPQIGTVRSGIYQQRSIPRALPAAVSRFTPAQGDSPRVRVFRLLRNLAEDGIDLENADIIVAGGKGVGGTQGFRPLRELAAALGGAVGASRSAVDRGWISGSHQIGQTGHTVAPKLYIACGISGAIQHLTGMLGSGTIVAVNVDPNAAIFQYSDYSVVGDLFEVLPALTREILRH</sequence>
<comment type="cofactor">
    <cofactor evidence="6">
        <name>FAD</name>
        <dbReference type="ChEBI" id="CHEBI:57692"/>
    </cofactor>
    <text evidence="6">Binds 1 FAD per dimer.</text>
</comment>
<dbReference type="Pfam" id="PF00766">
    <property type="entry name" value="ETF_alpha"/>
    <property type="match status" value="1"/>
</dbReference>
<dbReference type="Proteomes" id="UP000754750">
    <property type="component" value="Unassembled WGS sequence"/>
</dbReference>
<dbReference type="InterPro" id="IPR014730">
    <property type="entry name" value="ETF_a/b_N"/>
</dbReference>
<keyword evidence="4 6" id="KW-0274">FAD</keyword>
<evidence type="ECO:0000256" key="4">
    <source>
        <dbReference type="ARBA" id="ARBA00022827"/>
    </source>
</evidence>
<proteinExistence type="inferred from homology"/>
<dbReference type="Pfam" id="PF01012">
    <property type="entry name" value="ETF"/>
    <property type="match status" value="1"/>
</dbReference>
<organism evidence="8 9">
    <name type="scientific">Faecalispora sporosphaeroides</name>
    <dbReference type="NCBI Taxonomy" id="1549"/>
    <lineage>
        <taxon>Bacteria</taxon>
        <taxon>Bacillati</taxon>
        <taxon>Bacillota</taxon>
        <taxon>Clostridia</taxon>
        <taxon>Eubacteriales</taxon>
        <taxon>Oscillospiraceae</taxon>
        <taxon>Faecalispora</taxon>
    </lineage>
</organism>
<evidence type="ECO:0000313" key="8">
    <source>
        <dbReference type="EMBL" id="MBE6833626.1"/>
    </source>
</evidence>
<keyword evidence="2" id="KW-0813">Transport</keyword>
<feature type="binding site" evidence="6">
    <location>
        <begin position="239"/>
        <end position="240"/>
    </location>
    <ligand>
        <name>FAD</name>
        <dbReference type="ChEBI" id="CHEBI:57692"/>
    </ligand>
</feature>
<dbReference type="InterPro" id="IPR001308">
    <property type="entry name" value="ETF_a/FixB"/>
</dbReference>
<name>A0A928Q453_9FIRM</name>
<evidence type="ECO:0000256" key="5">
    <source>
        <dbReference type="ARBA" id="ARBA00022982"/>
    </source>
</evidence>
<dbReference type="SUPFAM" id="SSF52467">
    <property type="entry name" value="DHS-like NAD/FAD-binding domain"/>
    <property type="match status" value="1"/>
</dbReference>
<accession>A0A928Q453</accession>
<comment type="caution">
    <text evidence="8">The sequence shown here is derived from an EMBL/GenBank/DDBJ whole genome shotgun (WGS) entry which is preliminary data.</text>
</comment>
<gene>
    <name evidence="8" type="ORF">E7512_08615</name>
</gene>
<dbReference type="SMART" id="SM00893">
    <property type="entry name" value="ETF"/>
    <property type="match status" value="1"/>
</dbReference>
<dbReference type="EMBL" id="SVNY01000004">
    <property type="protein sequence ID" value="MBE6833626.1"/>
    <property type="molecule type" value="Genomic_DNA"/>
</dbReference>
<feature type="binding site" evidence="6">
    <location>
        <position position="291"/>
    </location>
    <ligand>
        <name>FAD</name>
        <dbReference type="ChEBI" id="CHEBI:57692"/>
    </ligand>
</feature>
<evidence type="ECO:0000256" key="6">
    <source>
        <dbReference type="PIRSR" id="PIRSR000089-1"/>
    </source>
</evidence>
<evidence type="ECO:0000256" key="3">
    <source>
        <dbReference type="ARBA" id="ARBA00022630"/>
    </source>
</evidence>
<comment type="similarity">
    <text evidence="1">Belongs to the ETF alpha-subunit/FixB family.</text>
</comment>
<dbReference type="InterPro" id="IPR014731">
    <property type="entry name" value="ETF_asu_C"/>
</dbReference>
<evidence type="ECO:0000256" key="2">
    <source>
        <dbReference type="ARBA" id="ARBA00022448"/>
    </source>
</evidence>
<dbReference type="SUPFAM" id="SSF52402">
    <property type="entry name" value="Adenine nucleotide alpha hydrolases-like"/>
    <property type="match status" value="1"/>
</dbReference>
<feature type="binding site" evidence="6">
    <location>
        <begin position="253"/>
        <end position="257"/>
    </location>
    <ligand>
        <name>FAD</name>
        <dbReference type="ChEBI" id="CHEBI:57692"/>
    </ligand>
</feature>
<dbReference type="Gene3D" id="3.40.50.1220">
    <property type="entry name" value="TPP-binding domain"/>
    <property type="match status" value="1"/>
</dbReference>
<dbReference type="Gene3D" id="3.40.50.620">
    <property type="entry name" value="HUPs"/>
    <property type="match status" value="1"/>
</dbReference>